<dbReference type="EMBL" id="LWCA01000281">
    <property type="protein sequence ID" value="OAF69440.1"/>
    <property type="molecule type" value="Genomic_DNA"/>
</dbReference>
<dbReference type="GO" id="GO:0004452">
    <property type="term" value="F:isopentenyl-diphosphate delta-isomerase activity"/>
    <property type="evidence" value="ECO:0007669"/>
    <property type="project" value="UniProtKB-EC"/>
</dbReference>
<name>A0A177B5P4_9BILA</name>
<dbReference type="NCBIfam" id="NF002995">
    <property type="entry name" value="PRK03759.1"/>
    <property type="match status" value="1"/>
</dbReference>
<dbReference type="GO" id="GO:0050992">
    <property type="term" value="P:dimethylallyl diphosphate biosynthetic process"/>
    <property type="evidence" value="ECO:0007669"/>
    <property type="project" value="UniProtKB-UniPathway"/>
</dbReference>
<evidence type="ECO:0000313" key="10">
    <source>
        <dbReference type="Proteomes" id="UP000078046"/>
    </source>
</evidence>
<comment type="caution">
    <text evidence="9">The sequence shown here is derived from an EMBL/GenBank/DDBJ whole genome shotgun (WGS) entry which is preliminary data.</text>
</comment>
<dbReference type="InterPro" id="IPR000086">
    <property type="entry name" value="NUDIX_hydrolase_dom"/>
</dbReference>
<comment type="similarity">
    <text evidence="4">Belongs to the IPP isomerase type 1 family.</text>
</comment>
<comment type="pathway">
    <text evidence="3">Isoprenoid biosynthesis; dimethylallyl diphosphate biosynthesis; dimethylallyl diphosphate from isopentenyl diphosphate: step 1/1.</text>
</comment>
<dbReference type="EC" id="5.3.3.2" evidence="5"/>
<evidence type="ECO:0000256" key="6">
    <source>
        <dbReference type="ARBA" id="ARBA00023229"/>
    </source>
</evidence>
<accession>A0A177B5P4</accession>
<dbReference type="PANTHER" id="PTHR10885:SF0">
    <property type="entry name" value="ISOPENTENYL-DIPHOSPHATE DELTA-ISOMERASE"/>
    <property type="match status" value="1"/>
</dbReference>
<dbReference type="UniPathway" id="UPA00059">
    <property type="reaction ID" value="UER00104"/>
</dbReference>
<dbReference type="InterPro" id="IPR015797">
    <property type="entry name" value="NUDIX_hydrolase-like_dom_sf"/>
</dbReference>
<dbReference type="AlphaFoldDB" id="A0A177B5P4"/>
<protein>
    <recommendedName>
        <fullName evidence="5">isopentenyl-diphosphate Delta-isomerase</fullName>
        <ecNumber evidence="5">5.3.3.2</ecNumber>
    </recommendedName>
</protein>
<evidence type="ECO:0000256" key="2">
    <source>
        <dbReference type="ARBA" id="ARBA00003951"/>
    </source>
</evidence>
<evidence type="ECO:0000313" key="9">
    <source>
        <dbReference type="EMBL" id="OAF69440.1"/>
    </source>
</evidence>
<dbReference type="Pfam" id="PF00293">
    <property type="entry name" value="NUDIX"/>
    <property type="match status" value="1"/>
</dbReference>
<proteinExistence type="inferred from homology"/>
<reference evidence="9 10" key="1">
    <citation type="submission" date="2016-04" db="EMBL/GenBank/DDBJ databases">
        <title>The genome of Intoshia linei affirms orthonectids as highly simplified spiralians.</title>
        <authorList>
            <person name="Mikhailov K.V."/>
            <person name="Slusarev G.S."/>
            <person name="Nikitin M.A."/>
            <person name="Logacheva M.D."/>
            <person name="Penin A."/>
            <person name="Aleoshin V."/>
            <person name="Panchin Y.V."/>
        </authorList>
    </citation>
    <scope>NUCLEOTIDE SEQUENCE [LARGE SCALE GENOMIC DNA]</scope>
    <source>
        <strain evidence="9">Intl2013</strain>
        <tissue evidence="9">Whole animal</tissue>
    </source>
</reference>
<comment type="function">
    <text evidence="2">Catalyzes the 1,3-allylic rearrangement of the homoallylic substrate isopentenyl (IPP) to its highly electrophilic allylic isomer, dimethylallyl diphosphate (DMAPP).</text>
</comment>
<evidence type="ECO:0000256" key="7">
    <source>
        <dbReference type="ARBA" id="ARBA00023235"/>
    </source>
</evidence>
<gene>
    <name evidence="9" type="ORF">A3Q56_02802</name>
</gene>
<dbReference type="Proteomes" id="UP000078046">
    <property type="component" value="Unassembled WGS sequence"/>
</dbReference>
<keyword evidence="10" id="KW-1185">Reference proteome</keyword>
<dbReference type="InterPro" id="IPR011876">
    <property type="entry name" value="IsopentenylPP_isomerase_typ1"/>
</dbReference>
<dbReference type="SUPFAM" id="SSF55811">
    <property type="entry name" value="Nudix"/>
    <property type="match status" value="1"/>
</dbReference>
<comment type="catalytic activity">
    <reaction evidence="1">
        <text>isopentenyl diphosphate = dimethylallyl diphosphate</text>
        <dbReference type="Rhea" id="RHEA:23284"/>
        <dbReference type="ChEBI" id="CHEBI:57623"/>
        <dbReference type="ChEBI" id="CHEBI:128769"/>
        <dbReference type="EC" id="5.3.3.2"/>
    </reaction>
</comment>
<dbReference type="OrthoDB" id="510307at2759"/>
<dbReference type="GO" id="GO:0005737">
    <property type="term" value="C:cytoplasm"/>
    <property type="evidence" value="ECO:0007669"/>
    <property type="project" value="TreeGrafter"/>
</dbReference>
<evidence type="ECO:0000256" key="4">
    <source>
        <dbReference type="ARBA" id="ARBA00007579"/>
    </source>
</evidence>
<keyword evidence="7" id="KW-0413">Isomerase</keyword>
<dbReference type="PROSITE" id="PS51462">
    <property type="entry name" value="NUDIX"/>
    <property type="match status" value="1"/>
</dbReference>
<feature type="domain" description="Nudix hydrolase" evidence="8">
    <location>
        <begin position="57"/>
        <end position="200"/>
    </location>
</feature>
<organism evidence="9 10">
    <name type="scientific">Intoshia linei</name>
    <dbReference type="NCBI Taxonomy" id="1819745"/>
    <lineage>
        <taxon>Eukaryota</taxon>
        <taxon>Metazoa</taxon>
        <taxon>Spiralia</taxon>
        <taxon>Lophotrochozoa</taxon>
        <taxon>Mesozoa</taxon>
        <taxon>Orthonectida</taxon>
        <taxon>Rhopaluridae</taxon>
        <taxon>Intoshia</taxon>
    </lineage>
</organism>
<sequence>MKNIFKKMYIKTAMRQLNSNNAQFNNMVNENCIMVDVHDNILGSISKMNCHMAKSNKLHRAFSLFLFDENNKMLLQQRSYEKITFPGMYSNTICSHPLYNFNESEGIEGVKKAAIRRLNDELGIQEIETQDLIFVTRIIYSAVSCDNWCENELDYVLLCKKNVSIHPNLNEVSGFEFVDDSRLKEMIERKKYTFSPWFKLLLEQEHIKNWWNYILTNNMKTIKQHQEKIFNYY</sequence>
<dbReference type="PANTHER" id="PTHR10885">
    <property type="entry name" value="ISOPENTENYL-DIPHOSPHATE DELTA-ISOMERASE"/>
    <property type="match status" value="1"/>
</dbReference>
<dbReference type="CDD" id="cd02885">
    <property type="entry name" value="NUDIX_IPP_Isomerase"/>
    <property type="match status" value="1"/>
</dbReference>
<evidence type="ECO:0000256" key="1">
    <source>
        <dbReference type="ARBA" id="ARBA00000374"/>
    </source>
</evidence>
<dbReference type="PIRSF" id="PIRSF018427">
    <property type="entry name" value="Isopntndiph_ism"/>
    <property type="match status" value="1"/>
</dbReference>
<evidence type="ECO:0000259" key="8">
    <source>
        <dbReference type="PROSITE" id="PS51462"/>
    </source>
</evidence>
<dbReference type="NCBIfam" id="TIGR02150">
    <property type="entry name" value="IPP_isom_1"/>
    <property type="match status" value="1"/>
</dbReference>
<evidence type="ECO:0000256" key="3">
    <source>
        <dbReference type="ARBA" id="ARBA00004826"/>
    </source>
</evidence>
<keyword evidence="6" id="KW-0414">Isoprene biosynthesis</keyword>
<evidence type="ECO:0000256" key="5">
    <source>
        <dbReference type="ARBA" id="ARBA00012057"/>
    </source>
</evidence>
<dbReference type="GO" id="GO:0009240">
    <property type="term" value="P:isopentenyl diphosphate biosynthetic process"/>
    <property type="evidence" value="ECO:0007669"/>
    <property type="project" value="TreeGrafter"/>
</dbReference>
<dbReference type="Gene3D" id="3.90.79.10">
    <property type="entry name" value="Nucleoside Triphosphate Pyrophosphohydrolase"/>
    <property type="match status" value="1"/>
</dbReference>